<dbReference type="Proteomes" id="UP001054837">
    <property type="component" value="Unassembled WGS sequence"/>
</dbReference>
<name>A0AAV4S5P9_9ARAC</name>
<gene>
    <name evidence="1" type="ORF">CDAR_238011</name>
</gene>
<reference evidence="1 2" key="1">
    <citation type="submission" date="2021-06" db="EMBL/GenBank/DDBJ databases">
        <title>Caerostris darwini draft genome.</title>
        <authorList>
            <person name="Kono N."/>
            <person name="Arakawa K."/>
        </authorList>
    </citation>
    <scope>NUCLEOTIDE SEQUENCE [LARGE SCALE GENOMIC DNA]</scope>
</reference>
<comment type="caution">
    <text evidence="1">The sequence shown here is derived from an EMBL/GenBank/DDBJ whole genome shotgun (WGS) entry which is preliminary data.</text>
</comment>
<proteinExistence type="predicted"/>
<keyword evidence="2" id="KW-1185">Reference proteome</keyword>
<dbReference type="EMBL" id="BPLQ01007073">
    <property type="protein sequence ID" value="GIY27732.1"/>
    <property type="molecule type" value="Genomic_DNA"/>
</dbReference>
<protein>
    <submittedName>
        <fullName evidence="1">Uncharacterized protein</fullName>
    </submittedName>
</protein>
<accession>A0AAV4S5P9</accession>
<evidence type="ECO:0000313" key="1">
    <source>
        <dbReference type="EMBL" id="GIY27732.1"/>
    </source>
</evidence>
<evidence type="ECO:0000313" key="2">
    <source>
        <dbReference type="Proteomes" id="UP001054837"/>
    </source>
</evidence>
<dbReference type="AlphaFoldDB" id="A0AAV4S5P9"/>
<sequence>MTIKFTKGSFLTYITSTTTIRKWEMLRNLFGNMEVIIPAKPFRPSSIHQSCGSTYTCVRAFTITHMFKLRMQIYKLSDYVVDLAANMLEKSRFDLFMACVPIIAIKGTAYMAKVVTYVNI</sequence>
<organism evidence="1 2">
    <name type="scientific">Caerostris darwini</name>
    <dbReference type="NCBI Taxonomy" id="1538125"/>
    <lineage>
        <taxon>Eukaryota</taxon>
        <taxon>Metazoa</taxon>
        <taxon>Ecdysozoa</taxon>
        <taxon>Arthropoda</taxon>
        <taxon>Chelicerata</taxon>
        <taxon>Arachnida</taxon>
        <taxon>Araneae</taxon>
        <taxon>Araneomorphae</taxon>
        <taxon>Entelegynae</taxon>
        <taxon>Araneoidea</taxon>
        <taxon>Araneidae</taxon>
        <taxon>Caerostris</taxon>
    </lineage>
</organism>